<dbReference type="EMBL" id="SEOQ01001494">
    <property type="protein sequence ID" value="TFY51533.1"/>
    <property type="molecule type" value="Genomic_DNA"/>
</dbReference>
<feature type="compositionally biased region" description="Basic and acidic residues" evidence="1">
    <location>
        <begin position="330"/>
        <end position="344"/>
    </location>
</feature>
<dbReference type="AlphaFoldDB" id="A0A4Y9XQA1"/>
<feature type="compositionally biased region" description="Polar residues" evidence="1">
    <location>
        <begin position="59"/>
        <end position="68"/>
    </location>
</feature>
<comment type="caution">
    <text evidence="2">The sequence shown here is derived from an EMBL/GenBank/DDBJ whole genome shotgun (WGS) entry which is preliminary data.</text>
</comment>
<feature type="non-terminal residue" evidence="2">
    <location>
        <position position="530"/>
    </location>
</feature>
<feature type="compositionally biased region" description="Low complexity" evidence="1">
    <location>
        <begin position="45"/>
        <end position="58"/>
    </location>
</feature>
<dbReference type="Proteomes" id="UP000298327">
    <property type="component" value="Unassembled WGS sequence"/>
</dbReference>
<evidence type="ECO:0000313" key="3">
    <source>
        <dbReference type="Proteomes" id="UP000298327"/>
    </source>
</evidence>
<proteinExistence type="predicted"/>
<organism evidence="2 3">
    <name type="scientific">Dentipellis fragilis</name>
    <dbReference type="NCBI Taxonomy" id="205917"/>
    <lineage>
        <taxon>Eukaryota</taxon>
        <taxon>Fungi</taxon>
        <taxon>Dikarya</taxon>
        <taxon>Basidiomycota</taxon>
        <taxon>Agaricomycotina</taxon>
        <taxon>Agaricomycetes</taxon>
        <taxon>Russulales</taxon>
        <taxon>Hericiaceae</taxon>
        <taxon>Dentipellis</taxon>
    </lineage>
</organism>
<evidence type="ECO:0000256" key="1">
    <source>
        <dbReference type="SAM" id="MobiDB-lite"/>
    </source>
</evidence>
<accession>A0A4Y9XQA1</accession>
<evidence type="ECO:0000313" key="2">
    <source>
        <dbReference type="EMBL" id="TFY51533.1"/>
    </source>
</evidence>
<gene>
    <name evidence="2" type="ORF">EVG20_g10959</name>
</gene>
<keyword evidence="3" id="KW-1185">Reference proteome</keyword>
<dbReference type="STRING" id="205917.A0A4Y9XQA1"/>
<feature type="region of interest" description="Disordered" evidence="1">
    <location>
        <begin position="330"/>
        <end position="353"/>
    </location>
</feature>
<name>A0A4Y9XQA1_9AGAM</name>
<dbReference type="OrthoDB" id="2803094at2759"/>
<feature type="region of interest" description="Disordered" evidence="1">
    <location>
        <begin position="1"/>
        <end position="68"/>
    </location>
</feature>
<feature type="compositionally biased region" description="Basic and acidic residues" evidence="1">
    <location>
        <begin position="11"/>
        <end position="20"/>
    </location>
</feature>
<reference evidence="2 3" key="1">
    <citation type="submission" date="2019-02" db="EMBL/GenBank/DDBJ databases">
        <title>Genome sequencing of the rare red list fungi Dentipellis fragilis.</title>
        <authorList>
            <person name="Buettner E."/>
            <person name="Kellner H."/>
        </authorList>
    </citation>
    <scope>NUCLEOTIDE SEQUENCE [LARGE SCALE GENOMIC DNA]</scope>
    <source>
        <strain evidence="2 3">DSM 105465</strain>
    </source>
</reference>
<feature type="compositionally biased region" description="Acidic residues" evidence="1">
    <location>
        <begin position="122"/>
        <end position="145"/>
    </location>
</feature>
<sequence length="530" mass="59569">MDPPAFSKHPSSKDSKERAKTPPQPQEEASRLPQRPCKPRNQHIPTEPESPSPLSTFSQQYATHSQSNGLFSHIQDLFNQRRHATSDQSDATSEQYNAIITPIRLEYQRSEQNEHPGQYDPEIPESDPPFDDDDSDDEGGDDELNLETLRNSTGFSSSDSDFIPFSLEESRYTSQQSDADTQDLEDERAAQLLVLPLHPYARPREEDITNLFQLVWAVLPPVPPIYKHNQLRGTKRPSEADCNLEMRLTKIVPLPQIFAPIEKTVAARLGSIPMDLNNPIHRDFAVRVFPWYTAMNVSRRIQSEVDTEDMVMNVLLRPAMAVAHAVLRDSQSHDSVPQDHHGPHVDPISSTHDPSFPFVSSAHGKKHAKPDGILVLSGEHPDEVTPLCLEVKTHAVISETVNPLDTVQTPIPGHPHGAYKFNMPSSPSDSDDHACSIMTQIWSQAVHWDAEYGILSSMQTVSFFVRRDDTLYISKSYRRFDEALFYVICWCLLAIEAIPSLELNLPIPDVSWWSNEVLRSSAPGSVLKGS</sequence>
<protein>
    <submittedName>
        <fullName evidence="2">Uncharacterized protein</fullName>
    </submittedName>
</protein>
<feature type="region of interest" description="Disordered" evidence="1">
    <location>
        <begin position="111"/>
        <end position="160"/>
    </location>
</feature>